<dbReference type="Proteomes" id="UP000814140">
    <property type="component" value="Unassembled WGS sequence"/>
</dbReference>
<accession>A0ACB8SJV5</accession>
<gene>
    <name evidence="1" type="ORF">BV25DRAFT_1640645</name>
</gene>
<reference evidence="1" key="2">
    <citation type="journal article" date="2022" name="New Phytol.">
        <title>Evolutionary transition to the ectomycorrhizal habit in the genomes of a hyperdiverse lineage of mushroom-forming fungi.</title>
        <authorList>
            <person name="Looney B."/>
            <person name="Miyauchi S."/>
            <person name="Morin E."/>
            <person name="Drula E."/>
            <person name="Courty P.E."/>
            <person name="Kohler A."/>
            <person name="Kuo A."/>
            <person name="LaButti K."/>
            <person name="Pangilinan J."/>
            <person name="Lipzen A."/>
            <person name="Riley R."/>
            <person name="Andreopoulos W."/>
            <person name="He G."/>
            <person name="Johnson J."/>
            <person name="Nolan M."/>
            <person name="Tritt A."/>
            <person name="Barry K.W."/>
            <person name="Grigoriev I.V."/>
            <person name="Nagy L.G."/>
            <person name="Hibbett D."/>
            <person name="Henrissat B."/>
            <person name="Matheny P.B."/>
            <person name="Labbe J."/>
            <person name="Martin F.M."/>
        </authorList>
    </citation>
    <scope>NUCLEOTIDE SEQUENCE</scope>
    <source>
        <strain evidence="1">HHB10654</strain>
    </source>
</reference>
<sequence>MSVITPRLDTSLPTTPSHEWAKDTMRTALPSDGTSQLQSNNPYFNSSSTPSNYPVQQDQPIQTTTNAVPHVTNPYAPASSTSTPGNDVPGSYPREAESAASANYSPSQILNSAKQYIPDPNAAQSVLLTAGQTAKAYLPATVTGYLSGTQKTSLPSTETQGIQPGEHQDGVGALPGTRDEAGVAKLPEEQSSQTSTERPGLHWQDSEGVGEWGQGGLHKGDERVVDKGLESVGTSGSAGDREASGKRCTLG</sequence>
<dbReference type="EMBL" id="MU277268">
    <property type="protein sequence ID" value="KAI0056220.1"/>
    <property type="molecule type" value="Genomic_DNA"/>
</dbReference>
<name>A0ACB8SJV5_9AGAM</name>
<comment type="caution">
    <text evidence="1">The sequence shown here is derived from an EMBL/GenBank/DDBJ whole genome shotgun (WGS) entry which is preliminary data.</text>
</comment>
<proteinExistence type="predicted"/>
<reference evidence="1" key="1">
    <citation type="submission" date="2021-03" db="EMBL/GenBank/DDBJ databases">
        <authorList>
            <consortium name="DOE Joint Genome Institute"/>
            <person name="Ahrendt S."/>
            <person name="Looney B.P."/>
            <person name="Miyauchi S."/>
            <person name="Morin E."/>
            <person name="Drula E."/>
            <person name="Courty P.E."/>
            <person name="Chicoki N."/>
            <person name="Fauchery L."/>
            <person name="Kohler A."/>
            <person name="Kuo A."/>
            <person name="Labutti K."/>
            <person name="Pangilinan J."/>
            <person name="Lipzen A."/>
            <person name="Riley R."/>
            <person name="Andreopoulos W."/>
            <person name="He G."/>
            <person name="Johnson J."/>
            <person name="Barry K.W."/>
            <person name="Grigoriev I.V."/>
            <person name="Nagy L."/>
            <person name="Hibbett D."/>
            <person name="Henrissat B."/>
            <person name="Matheny P.B."/>
            <person name="Labbe J."/>
            <person name="Martin F."/>
        </authorList>
    </citation>
    <scope>NUCLEOTIDE SEQUENCE</scope>
    <source>
        <strain evidence="1">HHB10654</strain>
    </source>
</reference>
<organism evidence="1 2">
    <name type="scientific">Artomyces pyxidatus</name>
    <dbReference type="NCBI Taxonomy" id="48021"/>
    <lineage>
        <taxon>Eukaryota</taxon>
        <taxon>Fungi</taxon>
        <taxon>Dikarya</taxon>
        <taxon>Basidiomycota</taxon>
        <taxon>Agaricomycotina</taxon>
        <taxon>Agaricomycetes</taxon>
        <taxon>Russulales</taxon>
        <taxon>Auriscalpiaceae</taxon>
        <taxon>Artomyces</taxon>
    </lineage>
</organism>
<evidence type="ECO:0000313" key="2">
    <source>
        <dbReference type="Proteomes" id="UP000814140"/>
    </source>
</evidence>
<evidence type="ECO:0000313" key="1">
    <source>
        <dbReference type="EMBL" id="KAI0056220.1"/>
    </source>
</evidence>
<protein>
    <submittedName>
        <fullName evidence="1">Uncharacterized protein</fullName>
    </submittedName>
</protein>
<keyword evidence="2" id="KW-1185">Reference proteome</keyword>